<feature type="transmembrane region" description="Helical" evidence="5">
    <location>
        <begin position="341"/>
        <end position="358"/>
    </location>
</feature>
<evidence type="ECO:0000256" key="4">
    <source>
        <dbReference type="ARBA" id="ARBA00023136"/>
    </source>
</evidence>
<keyword evidence="2 5" id="KW-0812">Transmembrane</keyword>
<evidence type="ECO:0000313" key="8">
    <source>
        <dbReference type="RefSeq" id="XP_026732535.1"/>
    </source>
</evidence>
<evidence type="ECO:0000313" key="7">
    <source>
        <dbReference type="Proteomes" id="UP000322000"/>
    </source>
</evidence>
<dbReference type="RefSeq" id="XP_026732535.1">
    <property type="nucleotide sequence ID" value="XM_026876734.1"/>
</dbReference>
<feature type="transmembrane region" description="Helical" evidence="5">
    <location>
        <begin position="424"/>
        <end position="447"/>
    </location>
</feature>
<feature type="transmembrane region" description="Helical" evidence="5">
    <location>
        <begin position="31"/>
        <end position="53"/>
    </location>
</feature>
<evidence type="ECO:0000256" key="3">
    <source>
        <dbReference type="ARBA" id="ARBA00022989"/>
    </source>
</evidence>
<proteinExistence type="predicted"/>
<dbReference type="AlphaFoldDB" id="A0A7E5VW19"/>
<comment type="subcellular location">
    <subcellularLocation>
        <location evidence="1">Membrane</location>
        <topology evidence="1">Multi-pass membrane protein</topology>
    </subcellularLocation>
</comment>
<evidence type="ECO:0000256" key="2">
    <source>
        <dbReference type="ARBA" id="ARBA00022692"/>
    </source>
</evidence>
<feature type="transmembrane region" description="Helical" evidence="5">
    <location>
        <begin position="370"/>
        <end position="391"/>
    </location>
</feature>
<dbReference type="InParanoid" id="A0A7E5VW19"/>
<feature type="transmembrane region" description="Helical" evidence="5">
    <location>
        <begin position="398"/>
        <end position="418"/>
    </location>
</feature>
<dbReference type="PROSITE" id="PS50850">
    <property type="entry name" value="MFS"/>
    <property type="match status" value="1"/>
</dbReference>
<evidence type="ECO:0000256" key="1">
    <source>
        <dbReference type="ARBA" id="ARBA00004141"/>
    </source>
</evidence>
<keyword evidence="7" id="KW-1185">Reference proteome</keyword>
<dbReference type="GO" id="GO:0022857">
    <property type="term" value="F:transmembrane transporter activity"/>
    <property type="evidence" value="ECO:0007669"/>
    <property type="project" value="InterPro"/>
</dbReference>
<evidence type="ECO:0000256" key="5">
    <source>
        <dbReference type="SAM" id="Phobius"/>
    </source>
</evidence>
<dbReference type="KEGG" id="tnl:113497262"/>
<dbReference type="Gene3D" id="1.20.1250.20">
    <property type="entry name" value="MFS general substrate transporter like domains"/>
    <property type="match status" value="1"/>
</dbReference>
<dbReference type="InterPro" id="IPR020846">
    <property type="entry name" value="MFS_dom"/>
</dbReference>
<feature type="domain" description="Major facilitator superfamily (MFS) profile" evidence="6">
    <location>
        <begin position="43"/>
        <end position="511"/>
    </location>
</feature>
<evidence type="ECO:0000259" key="6">
    <source>
        <dbReference type="PROSITE" id="PS50850"/>
    </source>
</evidence>
<feature type="transmembrane region" description="Helical" evidence="5">
    <location>
        <begin position="224"/>
        <end position="245"/>
    </location>
</feature>
<dbReference type="Pfam" id="PF00083">
    <property type="entry name" value="Sugar_tr"/>
    <property type="match status" value="1"/>
</dbReference>
<accession>A0A7E5VW19</accession>
<dbReference type="PANTHER" id="PTHR24064">
    <property type="entry name" value="SOLUTE CARRIER FAMILY 22 MEMBER"/>
    <property type="match status" value="1"/>
</dbReference>
<gene>
    <name evidence="8" type="primary">LOC113497262</name>
</gene>
<protein>
    <submittedName>
        <fullName evidence="8">Organic cation transporter protein-like</fullName>
    </submittedName>
</protein>
<name>A0A7E5VW19_TRINI</name>
<dbReference type="OrthoDB" id="2544694at2759"/>
<dbReference type="GeneID" id="113497262"/>
<keyword evidence="3 5" id="KW-1133">Transmembrane helix</keyword>
<feature type="transmembrane region" description="Helical" evidence="5">
    <location>
        <begin position="189"/>
        <end position="212"/>
    </location>
</feature>
<feature type="transmembrane region" description="Helical" evidence="5">
    <location>
        <begin position="459"/>
        <end position="480"/>
    </location>
</feature>
<feature type="transmembrane region" description="Helical" evidence="5">
    <location>
        <begin position="165"/>
        <end position="183"/>
    </location>
</feature>
<feature type="transmembrane region" description="Helical" evidence="5">
    <location>
        <begin position="486"/>
        <end position="505"/>
    </location>
</feature>
<dbReference type="GO" id="GO:0016020">
    <property type="term" value="C:membrane"/>
    <property type="evidence" value="ECO:0007669"/>
    <property type="project" value="UniProtKB-SubCell"/>
</dbReference>
<sequence>MFNKTKMSVRKDEQKYVDISKITEPFGRYQIIQYILICLPTICVCMVSINYVFVAGDVNYRCRVDECEGIDPNSTEFYPSWWPNTTTDRCSKPVARDSACGNDSFTGAQETCTEWVYETDNTVIAELNLACQPWKSNLIGTIHSTGMLVSMLISGWMSDRFGRKPTLIICVVFGTIGNLKTLAKTYYVYVLIEFLEATFTGGSYASAMVILLEISSAKYRLLSGVIFAYAIYVGESLFACIAMFVPNWKTLIRIINGPLIFFISYIFFIYESPRWQIVSGRIDKAKESLKRIAETNKINIDYKELDEMSDVKLKAKFDVEEVQIKEGYKAIFSSKVILKRLFVASTTRFTSSFVYYGLMLNSVWLPGDKYVNFLLSTVMSFPGELICLYMMNRFGRKAPLVVGFIMCGAVCIICAFIPDVYTWAKISLFLLGKVVIAACFTGAITYAMELFPTSVRGTLIGLGAFASRIGGMLAPLTPILNTVSTILPPLFFGGCAVLAGLAICLTPETKGMPLLDTIKQVEDSERKCDVDSSDPRGNTTCSMETVVSKI</sequence>
<dbReference type="InterPro" id="IPR036259">
    <property type="entry name" value="MFS_trans_sf"/>
</dbReference>
<keyword evidence="4 5" id="KW-0472">Membrane</keyword>
<dbReference type="InterPro" id="IPR005828">
    <property type="entry name" value="MFS_sugar_transport-like"/>
</dbReference>
<organism evidence="7 8">
    <name type="scientific">Trichoplusia ni</name>
    <name type="common">Cabbage looper</name>
    <dbReference type="NCBI Taxonomy" id="7111"/>
    <lineage>
        <taxon>Eukaryota</taxon>
        <taxon>Metazoa</taxon>
        <taxon>Ecdysozoa</taxon>
        <taxon>Arthropoda</taxon>
        <taxon>Hexapoda</taxon>
        <taxon>Insecta</taxon>
        <taxon>Pterygota</taxon>
        <taxon>Neoptera</taxon>
        <taxon>Endopterygota</taxon>
        <taxon>Lepidoptera</taxon>
        <taxon>Glossata</taxon>
        <taxon>Ditrysia</taxon>
        <taxon>Noctuoidea</taxon>
        <taxon>Noctuidae</taxon>
        <taxon>Plusiinae</taxon>
        <taxon>Trichoplusia</taxon>
    </lineage>
</organism>
<dbReference type="Proteomes" id="UP000322000">
    <property type="component" value="Chromosome 9"/>
</dbReference>
<reference evidence="8" key="1">
    <citation type="submission" date="2025-08" db="UniProtKB">
        <authorList>
            <consortium name="RefSeq"/>
        </authorList>
    </citation>
    <scope>IDENTIFICATION</scope>
</reference>
<feature type="transmembrane region" description="Helical" evidence="5">
    <location>
        <begin position="251"/>
        <end position="270"/>
    </location>
</feature>
<dbReference type="SUPFAM" id="SSF103473">
    <property type="entry name" value="MFS general substrate transporter"/>
    <property type="match status" value="1"/>
</dbReference>